<feature type="transmembrane region" description="Helical" evidence="2">
    <location>
        <begin position="54"/>
        <end position="74"/>
    </location>
</feature>
<dbReference type="OrthoDB" id="10038993at2759"/>
<sequence>SEEYYLGLECLEPVSEGHDGKVKNSRYFKCMPGYGVLVSVFKFIKKFNASDIKAVFLFLSYQIQDFVSMLSNYLEQRKEKRRAKKKKKKIHMYKLHKYIIIIITIIINKIINRKRNEDSKIGQSIAYSSDSAIQKKHKSEEKGASKKHENARSNIKKGKISGNEPFYFRRGSKRQSNLIDNQPHLKDAMSDSASEAGRHHQRPFHSAGSRSWLDINYSSHSNGSIPKSINEKSGSAHSVLLDNHTRNGTDDGSLPSTDFGLHPLSPTAAHGSIEKRNKKDTMGTHKWLDRPLVRQSSASNSNSSVQSHSDYGNAHDNDENGNEAADEEHDGKAVEHEHEHGHTNENEPEHDNANDNEDNESSASSISLENDRKTKKKKTQRVQIASTQPSPSPPEVKSKTDQWQETRKEEANSLQSLDVSDVIPDESIDSDMMKRRSTKISLVANPRLFFNDSFSNRHRSQRFRDSFVRQPPGLFRMGTNDSQNYGEAKHTSTITPVLEDVADNCTDSAALSELYIYMYIHMYVYIYVYVCHCYIDLLDNIIIHGGGSSNSRFSYITVELSETMSNRGFLPANPELKNRVESSGEAKIAFASTSCEVEVHMPLQCTVQMLSKYLGALKPTFVLTGQATPNGQHQLVTAIFNKQIEATIAISMLQLENITATLKN</sequence>
<feature type="region of interest" description="Disordered" evidence="1">
    <location>
        <begin position="241"/>
        <end position="417"/>
    </location>
</feature>
<dbReference type="Pfam" id="PF01302">
    <property type="entry name" value="CAP_GLY"/>
    <property type="match status" value="1"/>
</dbReference>
<protein>
    <recommendedName>
        <fullName evidence="3">CAP-Gly domain-containing protein</fullName>
    </recommendedName>
</protein>
<organism evidence="4 5">
    <name type="scientific">Reticulomyxa filosa</name>
    <dbReference type="NCBI Taxonomy" id="46433"/>
    <lineage>
        <taxon>Eukaryota</taxon>
        <taxon>Sar</taxon>
        <taxon>Rhizaria</taxon>
        <taxon>Retaria</taxon>
        <taxon>Foraminifera</taxon>
        <taxon>Monothalamids</taxon>
        <taxon>Reticulomyxidae</taxon>
        <taxon>Reticulomyxa</taxon>
    </lineage>
</organism>
<dbReference type="PROSITE" id="PS50245">
    <property type="entry name" value="CAP_GLY_2"/>
    <property type="match status" value="1"/>
</dbReference>
<evidence type="ECO:0000313" key="4">
    <source>
        <dbReference type="EMBL" id="ETO23083.1"/>
    </source>
</evidence>
<keyword evidence="2" id="KW-1133">Transmembrane helix</keyword>
<feature type="compositionally biased region" description="Basic and acidic residues" evidence="1">
    <location>
        <begin position="272"/>
        <end position="292"/>
    </location>
</feature>
<feature type="compositionally biased region" description="Low complexity" evidence="1">
    <location>
        <begin position="295"/>
        <end position="312"/>
    </location>
</feature>
<dbReference type="EMBL" id="ASPP01010232">
    <property type="protein sequence ID" value="ETO23083.1"/>
    <property type="molecule type" value="Genomic_DNA"/>
</dbReference>
<dbReference type="AlphaFoldDB" id="X6NAZ7"/>
<evidence type="ECO:0000259" key="3">
    <source>
        <dbReference type="PROSITE" id="PS50245"/>
    </source>
</evidence>
<dbReference type="Gene3D" id="2.30.30.190">
    <property type="entry name" value="CAP Gly-rich-like domain"/>
    <property type="match status" value="1"/>
</dbReference>
<evidence type="ECO:0000313" key="5">
    <source>
        <dbReference type="Proteomes" id="UP000023152"/>
    </source>
</evidence>
<dbReference type="InterPro" id="IPR036859">
    <property type="entry name" value="CAP-Gly_dom_sf"/>
</dbReference>
<reference evidence="4 5" key="1">
    <citation type="journal article" date="2013" name="Curr. Biol.">
        <title>The Genome of the Foraminiferan Reticulomyxa filosa.</title>
        <authorList>
            <person name="Glockner G."/>
            <person name="Hulsmann N."/>
            <person name="Schleicher M."/>
            <person name="Noegel A.A."/>
            <person name="Eichinger L."/>
            <person name="Gallinger C."/>
            <person name="Pawlowski J."/>
            <person name="Sierra R."/>
            <person name="Euteneuer U."/>
            <person name="Pillet L."/>
            <person name="Moustafa A."/>
            <person name="Platzer M."/>
            <person name="Groth M."/>
            <person name="Szafranski K."/>
            <person name="Schliwa M."/>
        </authorList>
    </citation>
    <scope>NUCLEOTIDE SEQUENCE [LARGE SCALE GENOMIC DNA]</scope>
</reference>
<keyword evidence="5" id="KW-1185">Reference proteome</keyword>
<keyword evidence="2" id="KW-0812">Transmembrane</keyword>
<feature type="non-terminal residue" evidence="4">
    <location>
        <position position="1"/>
    </location>
</feature>
<feature type="compositionally biased region" description="Basic and acidic residues" evidence="1">
    <location>
        <begin position="138"/>
        <end position="151"/>
    </location>
</feature>
<feature type="compositionally biased region" description="Basic and acidic residues" evidence="1">
    <location>
        <begin position="396"/>
        <end position="411"/>
    </location>
</feature>
<gene>
    <name evidence="4" type="ORF">RFI_14102</name>
</gene>
<accession>X6NAZ7</accession>
<evidence type="ECO:0000256" key="2">
    <source>
        <dbReference type="SAM" id="Phobius"/>
    </source>
</evidence>
<feature type="transmembrane region" description="Helical" evidence="2">
    <location>
        <begin position="95"/>
        <end position="111"/>
    </location>
</feature>
<dbReference type="InterPro" id="IPR000938">
    <property type="entry name" value="CAP-Gly_domain"/>
</dbReference>
<feature type="region of interest" description="Disordered" evidence="1">
    <location>
        <begin position="188"/>
        <end position="207"/>
    </location>
</feature>
<proteinExistence type="predicted"/>
<evidence type="ECO:0000256" key="1">
    <source>
        <dbReference type="SAM" id="MobiDB-lite"/>
    </source>
</evidence>
<dbReference type="Proteomes" id="UP000023152">
    <property type="component" value="Unassembled WGS sequence"/>
</dbReference>
<keyword evidence="2" id="KW-0472">Membrane</keyword>
<feature type="compositionally biased region" description="Acidic residues" evidence="1">
    <location>
        <begin position="319"/>
        <end position="328"/>
    </location>
</feature>
<feature type="compositionally biased region" description="Basic and acidic residues" evidence="1">
    <location>
        <begin position="329"/>
        <end position="353"/>
    </location>
</feature>
<comment type="caution">
    <text evidence="4">The sequence shown here is derived from an EMBL/GenBank/DDBJ whole genome shotgun (WGS) entry which is preliminary data.</text>
</comment>
<dbReference type="SUPFAM" id="SSF74924">
    <property type="entry name" value="Cap-Gly domain"/>
    <property type="match status" value="1"/>
</dbReference>
<feature type="region of interest" description="Disordered" evidence="1">
    <location>
        <begin position="132"/>
        <end position="177"/>
    </location>
</feature>
<name>X6NAZ7_RETFI</name>
<feature type="domain" description="CAP-Gly" evidence="3">
    <location>
        <begin position="1"/>
        <end position="39"/>
    </location>
</feature>